<dbReference type="Pfam" id="PF04773">
    <property type="entry name" value="FecR"/>
    <property type="match status" value="1"/>
</dbReference>
<evidence type="ECO:0000259" key="2">
    <source>
        <dbReference type="Pfam" id="PF04773"/>
    </source>
</evidence>
<dbReference type="OrthoDB" id="343969at2"/>
<reference evidence="3" key="1">
    <citation type="journal article" date="2019" name="PLoS Negl. Trop. Dis.">
        <title>Revisiting the worldwide diversity of Leptospira species in the environment.</title>
        <authorList>
            <person name="Vincent A.T."/>
            <person name="Schiettekatte O."/>
            <person name="Bourhy P."/>
            <person name="Veyrier F.J."/>
            <person name="Picardeau M."/>
        </authorList>
    </citation>
    <scope>NUCLEOTIDE SEQUENCE [LARGE SCALE GENOMIC DNA]</scope>
    <source>
        <strain evidence="3">SSW15</strain>
    </source>
</reference>
<dbReference type="Proteomes" id="UP000298458">
    <property type="component" value="Unassembled WGS sequence"/>
</dbReference>
<dbReference type="PANTHER" id="PTHR38731">
    <property type="entry name" value="LIPL45-RELATED LIPOPROTEIN-RELATED"/>
    <property type="match status" value="1"/>
</dbReference>
<accession>A0A4R9GEF0</accession>
<feature type="signal peptide" evidence="1">
    <location>
        <begin position="1"/>
        <end position="22"/>
    </location>
</feature>
<sequence length="204" mass="21744">MNRPIKILFIVNILAFSVIASACKPKEEGGVKAVVTFLSGKATALKSGKDLKYNDLVPEEETIHTAKDGLVDLTTPLGTIRLLGGTETSLAALKQDQAYLKVNDGNILVKVVKLSKNQSISVDTPAVVAAVRGTQFWGQVNRSAETGTFAVREGSVLITRKTDEARVLVKAGEAVDLKPGMAPLATRPALDAELSAMDQIDQMK</sequence>
<name>A0A4R9GEF0_9LEPT</name>
<feature type="domain" description="FecR protein" evidence="2">
    <location>
        <begin position="62"/>
        <end position="156"/>
    </location>
</feature>
<evidence type="ECO:0000256" key="1">
    <source>
        <dbReference type="SAM" id="SignalP"/>
    </source>
</evidence>
<dbReference type="PROSITE" id="PS51257">
    <property type="entry name" value="PROKAR_LIPOPROTEIN"/>
    <property type="match status" value="1"/>
</dbReference>
<dbReference type="EMBL" id="RQET01000007">
    <property type="protein sequence ID" value="TGK10284.1"/>
    <property type="molecule type" value="Genomic_DNA"/>
</dbReference>
<feature type="chain" id="PRO_5020747300" evidence="1">
    <location>
        <begin position="23"/>
        <end position="204"/>
    </location>
</feature>
<organism evidence="3 4">
    <name type="scientific">Leptospira fletcheri</name>
    <dbReference type="NCBI Taxonomy" id="2484981"/>
    <lineage>
        <taxon>Bacteria</taxon>
        <taxon>Pseudomonadati</taxon>
        <taxon>Spirochaetota</taxon>
        <taxon>Spirochaetia</taxon>
        <taxon>Leptospirales</taxon>
        <taxon>Leptospiraceae</taxon>
        <taxon>Leptospira</taxon>
    </lineage>
</organism>
<dbReference type="RefSeq" id="WP_135768170.1">
    <property type="nucleotide sequence ID" value="NZ_RQET01000007.1"/>
</dbReference>
<gene>
    <name evidence="3" type="ORF">EHO60_10630</name>
</gene>
<dbReference type="AlphaFoldDB" id="A0A4R9GEF0"/>
<comment type="caution">
    <text evidence="3">The sequence shown here is derived from an EMBL/GenBank/DDBJ whole genome shotgun (WGS) entry which is preliminary data.</text>
</comment>
<protein>
    <submittedName>
        <fullName evidence="3">Iron dicitrate transport regulator FecR</fullName>
    </submittedName>
</protein>
<keyword evidence="1" id="KW-0732">Signal</keyword>
<dbReference type="InterPro" id="IPR006860">
    <property type="entry name" value="FecR"/>
</dbReference>
<dbReference type="Gene3D" id="2.60.120.1440">
    <property type="match status" value="1"/>
</dbReference>
<evidence type="ECO:0000313" key="4">
    <source>
        <dbReference type="Proteomes" id="UP000298458"/>
    </source>
</evidence>
<evidence type="ECO:0000313" key="3">
    <source>
        <dbReference type="EMBL" id="TGK10284.1"/>
    </source>
</evidence>
<dbReference type="PANTHER" id="PTHR38731:SF1">
    <property type="entry name" value="FECR PROTEIN DOMAIN-CONTAINING PROTEIN"/>
    <property type="match status" value="1"/>
</dbReference>
<keyword evidence="4" id="KW-1185">Reference proteome</keyword>
<proteinExistence type="predicted"/>